<name>A0ABU4HJL8_9ACTN</name>
<protein>
    <submittedName>
        <fullName evidence="2">Uncharacterized protein</fullName>
    </submittedName>
</protein>
<keyword evidence="3" id="KW-1185">Reference proteome</keyword>
<evidence type="ECO:0000313" key="3">
    <source>
        <dbReference type="Proteomes" id="UP001284601"/>
    </source>
</evidence>
<comment type="caution">
    <text evidence="2">The sequence shown here is derived from an EMBL/GenBank/DDBJ whole genome shotgun (WGS) entry which is preliminary data.</text>
</comment>
<evidence type="ECO:0000313" key="2">
    <source>
        <dbReference type="EMBL" id="MDW5593507.1"/>
    </source>
</evidence>
<gene>
    <name evidence="2" type="ORF">R7226_04110</name>
</gene>
<feature type="compositionally biased region" description="Basic residues" evidence="1">
    <location>
        <begin position="606"/>
        <end position="626"/>
    </location>
</feature>
<proteinExistence type="predicted"/>
<evidence type="ECO:0000256" key="1">
    <source>
        <dbReference type="SAM" id="MobiDB-lite"/>
    </source>
</evidence>
<accession>A0ABU4HJL8</accession>
<organism evidence="2 3">
    <name type="scientific">Conexibacter stalactiti</name>
    <dbReference type="NCBI Taxonomy" id="1940611"/>
    <lineage>
        <taxon>Bacteria</taxon>
        <taxon>Bacillati</taxon>
        <taxon>Actinomycetota</taxon>
        <taxon>Thermoleophilia</taxon>
        <taxon>Solirubrobacterales</taxon>
        <taxon>Conexibacteraceae</taxon>
        <taxon>Conexibacter</taxon>
    </lineage>
</organism>
<feature type="region of interest" description="Disordered" evidence="1">
    <location>
        <begin position="596"/>
        <end position="626"/>
    </location>
</feature>
<dbReference type="EMBL" id="JAWSTH010000006">
    <property type="protein sequence ID" value="MDW5593507.1"/>
    <property type="molecule type" value="Genomic_DNA"/>
</dbReference>
<dbReference type="Proteomes" id="UP001284601">
    <property type="component" value="Unassembled WGS sequence"/>
</dbReference>
<reference evidence="2 3" key="2">
    <citation type="submission" date="2023-10" db="EMBL/GenBank/DDBJ databases">
        <authorList>
            <person name="Han X.F."/>
        </authorList>
    </citation>
    <scope>NUCLEOTIDE SEQUENCE [LARGE SCALE GENOMIC DNA]</scope>
    <source>
        <strain evidence="2 3">KCTC 39840</strain>
    </source>
</reference>
<dbReference type="RefSeq" id="WP_318595768.1">
    <property type="nucleotide sequence ID" value="NZ_JAWSTH010000006.1"/>
</dbReference>
<reference evidence="3" key="1">
    <citation type="submission" date="2023-07" db="EMBL/GenBank/DDBJ databases">
        <title>Conexibacter stalactiti sp. nov., isolated from stalactites in a lava cave and emended description of the genus Conexibacter.</title>
        <authorList>
            <person name="Lee S.D."/>
        </authorList>
    </citation>
    <scope>NUCLEOTIDE SEQUENCE [LARGE SCALE GENOMIC DNA]</scope>
    <source>
        <strain evidence="3">KCTC 39840</strain>
    </source>
</reference>
<sequence length="626" mass="66574">MDIDIPYNDDPDGLAVPPLKDASVTMPRETWISPSSADGLKSCTDAEIAIGTDNEPTCPEASKIATVTVRTPLLAEPMEGEVFLGAQLPQETFRLFMVLRGPGLLIKLPGVVRPDKTELPSSQGGTVTTTFLRNPPIPFTNLHFQFKGGPRAPLSNPSICGVTRATASMTAWGVDTPVNVSSEFVIDQNPDGSPCRAKGFAPSLRAGLLNPVAGTAGTFSLTVARGDTDQFFRDVSVDLPAGLTGVLASVTPCDDARASAGGCGEESRIGSAINSAGPGSNPFYLPGRVYLTGPYKGAPLGLSIVVPAVAGPFNLGTVVVRTAVFVDRNSSALRVVSDRIPSILEGVPLQIRSINVKVDKQGFMLSPTNCSEKSIRAQIASLEGAVANTATRFQVGNCAALDFRPKMAIKVGARGKLTRGKRTPLDVTLTMPRGNANNRAVDVTLPKTLNARLDVVNRRVACSIEQFRADRCPMVIGTGTAVTPLLRDPLRGPAYFVYNPARRLPDLVVRLKGQINIDLVGKVSITRDLKLRTTFDAIPDQPISKFRLQLNSGPRDGAIGTTRNLCLAATRRGLTAALSFTAQNNERITQSPKISVAGCGRASTRATRRTGRARRARGRRSSSSKR</sequence>